<dbReference type="InterPro" id="IPR040521">
    <property type="entry name" value="KDZ"/>
</dbReference>
<feature type="non-terminal residue" evidence="2">
    <location>
        <position position="1"/>
    </location>
</feature>
<evidence type="ECO:0000256" key="1">
    <source>
        <dbReference type="SAM" id="MobiDB-lite"/>
    </source>
</evidence>
<dbReference type="Pfam" id="PF18758">
    <property type="entry name" value="KDZ"/>
    <property type="match status" value="1"/>
</dbReference>
<dbReference type="Proteomes" id="UP000076842">
    <property type="component" value="Unassembled WGS sequence"/>
</dbReference>
<dbReference type="OrthoDB" id="3251205at2759"/>
<sequence>HTRHESGKGAHAQRLLHTAAAWDRLTPDLLHDYLLWRHGSPPSPSREQPIPPTALRNITIAVVTWNGIEQRTFTAPIQSISDVRVLMQHGFLACSPEVPRLAIHLPILEVQHHARQRAFVSHEAWARILCDLHGVNVTEQLGVVLTLDQLQDEVPLSLSRLICGDGNNSSKRFAHSGRHDPREYHSDYILPEGQVDHFQYDVKRRSRRPTVVPPEDDDVLPPSGQGEPLSRADGAQSMACADKWKAAQAKGSGSGFRQALHETGHFLTVCRHAFILYSADMIQSGELAKYSLASLDKCMDTIGPDIGYGYDIGCSHSATVFQSSIGEKAQDRRLRFFVGAFHGYAHNRRCQLAFHPRIQTVAGLEDFETCEWIFSQQNHTARLFRHGSRFHRDFLYKNYRQALEIMKDVGPVVQTMFSSLGLSELDVERFLNAERAYLQSLEKEPDMDQTAFRYLETLRMLREEESVHIPSSLFLLEFMRGVQDEARAVSYSRMGQHDTRQLEQPDHSRAGPLAFPNLYSGYAMRTSIARALSTRSVAIRNALDTYNRLAVTMNPPRPVLQFDTVLEYAFLSDFSILRYSHVLLAQEVRERLRRQAQVDAKLRNRLHDIMHLPGYCGFREPGVPLVPVQTEAENRELPLPEETFYADPAEPENEEVQSFDQDVSGGGGYNYVEVVEDEQTQELDTIADAFTHILTVS</sequence>
<evidence type="ECO:0000313" key="3">
    <source>
        <dbReference type="Proteomes" id="UP000076842"/>
    </source>
</evidence>
<name>A0A165H0X5_9BASI</name>
<dbReference type="InParanoid" id="A0A165H0X5"/>
<accession>A0A165H0X5</accession>
<dbReference type="EMBL" id="KV423948">
    <property type="protein sequence ID" value="KZT58731.1"/>
    <property type="molecule type" value="Genomic_DNA"/>
</dbReference>
<feature type="region of interest" description="Disordered" evidence="1">
    <location>
        <begin position="205"/>
        <end position="232"/>
    </location>
</feature>
<dbReference type="PANTHER" id="PTHR33096">
    <property type="entry name" value="CXC2 DOMAIN-CONTAINING PROTEIN"/>
    <property type="match status" value="1"/>
</dbReference>
<dbReference type="PANTHER" id="PTHR33096:SF1">
    <property type="entry name" value="CXC1-LIKE CYSTEINE CLUSTER ASSOCIATED WITH KDZ TRANSPOSASES DOMAIN-CONTAINING PROTEIN"/>
    <property type="match status" value="1"/>
</dbReference>
<dbReference type="AlphaFoldDB" id="A0A165H0X5"/>
<protein>
    <submittedName>
        <fullName evidence="2">Uncharacterized protein</fullName>
    </submittedName>
</protein>
<gene>
    <name evidence="2" type="ORF">CALCODRAFT_432213</name>
</gene>
<organism evidence="2 3">
    <name type="scientific">Calocera cornea HHB12733</name>
    <dbReference type="NCBI Taxonomy" id="1353952"/>
    <lineage>
        <taxon>Eukaryota</taxon>
        <taxon>Fungi</taxon>
        <taxon>Dikarya</taxon>
        <taxon>Basidiomycota</taxon>
        <taxon>Agaricomycotina</taxon>
        <taxon>Dacrymycetes</taxon>
        <taxon>Dacrymycetales</taxon>
        <taxon>Dacrymycetaceae</taxon>
        <taxon>Calocera</taxon>
    </lineage>
</organism>
<evidence type="ECO:0000313" key="2">
    <source>
        <dbReference type="EMBL" id="KZT58731.1"/>
    </source>
</evidence>
<reference evidence="2 3" key="1">
    <citation type="journal article" date="2016" name="Mol. Biol. Evol.">
        <title>Comparative Genomics of Early-Diverging Mushroom-Forming Fungi Provides Insights into the Origins of Lignocellulose Decay Capabilities.</title>
        <authorList>
            <person name="Nagy L.G."/>
            <person name="Riley R."/>
            <person name="Tritt A."/>
            <person name="Adam C."/>
            <person name="Daum C."/>
            <person name="Floudas D."/>
            <person name="Sun H."/>
            <person name="Yadav J.S."/>
            <person name="Pangilinan J."/>
            <person name="Larsson K.H."/>
            <person name="Matsuura K."/>
            <person name="Barry K."/>
            <person name="Labutti K."/>
            <person name="Kuo R."/>
            <person name="Ohm R.A."/>
            <person name="Bhattacharya S.S."/>
            <person name="Shirouzu T."/>
            <person name="Yoshinaga Y."/>
            <person name="Martin F.M."/>
            <person name="Grigoriev I.V."/>
            <person name="Hibbett D.S."/>
        </authorList>
    </citation>
    <scope>NUCLEOTIDE SEQUENCE [LARGE SCALE GENOMIC DNA]</scope>
    <source>
        <strain evidence="2 3">HHB12733</strain>
    </source>
</reference>
<keyword evidence="3" id="KW-1185">Reference proteome</keyword>
<proteinExistence type="predicted"/>